<sequence>MPRFINVAVVLAPSALLTPLSSVCRSPSTTIVELNHERFTAFASLLQRQNRCCEVIAAKAIAGTICTNIVELTISLPKLLPFRCGAAVLLVLHRSSAAGLLFAATVRDLILLLLRCCIVAGVRANRATATLAYISVPKACRLVEKRGHMLSSPQRQPNFVHVFIKSNGLRIEKTLCPPDRLGTNFLKNQKP</sequence>
<gene>
    <name evidence="2" type="ORF">PIB30_046423</name>
</gene>
<evidence type="ECO:0000256" key="1">
    <source>
        <dbReference type="SAM" id="SignalP"/>
    </source>
</evidence>
<evidence type="ECO:0000313" key="2">
    <source>
        <dbReference type="EMBL" id="MED6172035.1"/>
    </source>
</evidence>
<protein>
    <recommendedName>
        <fullName evidence="4">Secreted protein</fullName>
    </recommendedName>
</protein>
<dbReference type="EMBL" id="JASCZI010151324">
    <property type="protein sequence ID" value="MED6172035.1"/>
    <property type="molecule type" value="Genomic_DNA"/>
</dbReference>
<feature type="chain" id="PRO_5046119466" description="Secreted protein" evidence="1">
    <location>
        <begin position="23"/>
        <end position="191"/>
    </location>
</feature>
<evidence type="ECO:0000313" key="3">
    <source>
        <dbReference type="Proteomes" id="UP001341840"/>
    </source>
</evidence>
<organism evidence="2 3">
    <name type="scientific">Stylosanthes scabra</name>
    <dbReference type="NCBI Taxonomy" id="79078"/>
    <lineage>
        <taxon>Eukaryota</taxon>
        <taxon>Viridiplantae</taxon>
        <taxon>Streptophyta</taxon>
        <taxon>Embryophyta</taxon>
        <taxon>Tracheophyta</taxon>
        <taxon>Spermatophyta</taxon>
        <taxon>Magnoliopsida</taxon>
        <taxon>eudicotyledons</taxon>
        <taxon>Gunneridae</taxon>
        <taxon>Pentapetalae</taxon>
        <taxon>rosids</taxon>
        <taxon>fabids</taxon>
        <taxon>Fabales</taxon>
        <taxon>Fabaceae</taxon>
        <taxon>Papilionoideae</taxon>
        <taxon>50 kb inversion clade</taxon>
        <taxon>dalbergioids sensu lato</taxon>
        <taxon>Dalbergieae</taxon>
        <taxon>Pterocarpus clade</taxon>
        <taxon>Stylosanthes</taxon>
    </lineage>
</organism>
<keyword evidence="3" id="KW-1185">Reference proteome</keyword>
<reference evidence="2 3" key="1">
    <citation type="journal article" date="2023" name="Plants (Basel)">
        <title>Bridging the Gap: Combining Genomics and Transcriptomics Approaches to Understand Stylosanthes scabra, an Orphan Legume from the Brazilian Caatinga.</title>
        <authorList>
            <person name="Ferreira-Neto J.R.C."/>
            <person name="da Silva M.D."/>
            <person name="Binneck E."/>
            <person name="de Melo N.F."/>
            <person name="da Silva R.H."/>
            <person name="de Melo A.L.T.M."/>
            <person name="Pandolfi V."/>
            <person name="Bustamante F.O."/>
            <person name="Brasileiro-Vidal A.C."/>
            <person name="Benko-Iseppon A.M."/>
        </authorList>
    </citation>
    <scope>NUCLEOTIDE SEQUENCE [LARGE SCALE GENOMIC DNA]</scope>
    <source>
        <tissue evidence="2">Leaves</tissue>
    </source>
</reference>
<dbReference type="Proteomes" id="UP001341840">
    <property type="component" value="Unassembled WGS sequence"/>
</dbReference>
<comment type="caution">
    <text evidence="2">The sequence shown here is derived from an EMBL/GenBank/DDBJ whole genome shotgun (WGS) entry which is preliminary data.</text>
</comment>
<evidence type="ECO:0008006" key="4">
    <source>
        <dbReference type="Google" id="ProtNLM"/>
    </source>
</evidence>
<accession>A0ABU6VEC6</accession>
<keyword evidence="1" id="KW-0732">Signal</keyword>
<name>A0ABU6VEC6_9FABA</name>
<feature type="signal peptide" evidence="1">
    <location>
        <begin position="1"/>
        <end position="22"/>
    </location>
</feature>
<proteinExistence type="predicted"/>